<reference evidence="2 3" key="1">
    <citation type="journal article" date="2024" name="J Genomics">
        <title>Draft genome sequencing and assembly of Favolaschia claudopus CIRM-BRFM 2984 isolated from oak limbs.</title>
        <authorList>
            <person name="Navarro D."/>
            <person name="Drula E."/>
            <person name="Chaduli D."/>
            <person name="Cazenave R."/>
            <person name="Ahrendt S."/>
            <person name="Wang J."/>
            <person name="Lipzen A."/>
            <person name="Daum C."/>
            <person name="Barry K."/>
            <person name="Grigoriev I.V."/>
            <person name="Favel A."/>
            <person name="Rosso M.N."/>
            <person name="Martin F."/>
        </authorList>
    </citation>
    <scope>NUCLEOTIDE SEQUENCE [LARGE SCALE GENOMIC DNA]</scope>
    <source>
        <strain evidence="2 3">CIRM-BRFM 2984</strain>
    </source>
</reference>
<evidence type="ECO:0000313" key="2">
    <source>
        <dbReference type="EMBL" id="KAK6987534.1"/>
    </source>
</evidence>
<protein>
    <submittedName>
        <fullName evidence="2">Uncharacterized protein</fullName>
    </submittedName>
</protein>
<keyword evidence="3" id="KW-1185">Reference proteome</keyword>
<feature type="region of interest" description="Disordered" evidence="1">
    <location>
        <begin position="109"/>
        <end position="128"/>
    </location>
</feature>
<accession>A0AAV9ZMD7</accession>
<proteinExistence type="predicted"/>
<gene>
    <name evidence="2" type="ORF">R3P38DRAFT_3230633</name>
</gene>
<evidence type="ECO:0000256" key="1">
    <source>
        <dbReference type="SAM" id="MobiDB-lite"/>
    </source>
</evidence>
<organism evidence="2 3">
    <name type="scientific">Favolaschia claudopus</name>
    <dbReference type="NCBI Taxonomy" id="2862362"/>
    <lineage>
        <taxon>Eukaryota</taxon>
        <taxon>Fungi</taxon>
        <taxon>Dikarya</taxon>
        <taxon>Basidiomycota</taxon>
        <taxon>Agaricomycotina</taxon>
        <taxon>Agaricomycetes</taxon>
        <taxon>Agaricomycetidae</taxon>
        <taxon>Agaricales</taxon>
        <taxon>Marasmiineae</taxon>
        <taxon>Mycenaceae</taxon>
        <taxon>Favolaschia</taxon>
    </lineage>
</organism>
<sequence length="407" mass="45766">MTTSKHDVPDHSIRKTCIEAPMDENRGRRKEWTFAPRLSRRDDRQATSAMVREPSYGRSASASVIDILAHLGSDQDKAMKDMGLEWQAVTHYARNLAQDTFAHNLISHSSLQQASPPPHPNDEQPAALGDDLPILATAQHQSNSLFLTAFYSNAPAIEPRFHPLTDTPPDQHHAPRILLTSRRFCSTIIRLRVLWRVSQTPVVPHTSLTRSAATRRCMTSLLVFKTRDDKAKQGAAPRSSEKRAPYGRVCGEKMTRRQRQIRRDQMLGSRLMGGSRPPSSPRPKTTFSTIFSTSRVPTLAAENAFLTHDPIFRHYLSSSSSRHGSTTPTPRPLRLHPSVPAPRLTTHPSDRRARCPRPRPFRAYSQAKRESRRLGNTKRVDPGRAPMQDGGADTQVWKDIRTKATRG</sequence>
<feature type="compositionally biased region" description="Low complexity" evidence="1">
    <location>
        <begin position="317"/>
        <end position="328"/>
    </location>
</feature>
<feature type="compositionally biased region" description="Low complexity" evidence="1">
    <location>
        <begin position="268"/>
        <end position="277"/>
    </location>
</feature>
<evidence type="ECO:0000313" key="3">
    <source>
        <dbReference type="Proteomes" id="UP001362999"/>
    </source>
</evidence>
<name>A0AAV9ZMD7_9AGAR</name>
<dbReference type="EMBL" id="JAWWNJ010000131">
    <property type="protein sequence ID" value="KAK6987534.1"/>
    <property type="molecule type" value="Genomic_DNA"/>
</dbReference>
<feature type="compositionally biased region" description="Basic and acidic residues" evidence="1">
    <location>
        <begin position="367"/>
        <end position="382"/>
    </location>
</feature>
<feature type="compositionally biased region" description="Basic and acidic residues" evidence="1">
    <location>
        <begin position="252"/>
        <end position="265"/>
    </location>
</feature>
<comment type="caution">
    <text evidence="2">The sequence shown here is derived from an EMBL/GenBank/DDBJ whole genome shotgun (WGS) entry which is preliminary data.</text>
</comment>
<feature type="region of interest" description="Disordered" evidence="1">
    <location>
        <begin position="252"/>
        <end position="285"/>
    </location>
</feature>
<feature type="region of interest" description="Disordered" evidence="1">
    <location>
        <begin position="316"/>
        <end position="395"/>
    </location>
</feature>
<dbReference type="AlphaFoldDB" id="A0AAV9ZMD7"/>
<dbReference type="Proteomes" id="UP001362999">
    <property type="component" value="Unassembled WGS sequence"/>
</dbReference>